<feature type="region of interest" description="Disordered" evidence="1">
    <location>
        <begin position="203"/>
        <end position="231"/>
    </location>
</feature>
<name>A0A7D5TCZ9_9GAMM</name>
<proteinExistence type="predicted"/>
<sequence length="231" mass="26150">MQTAQEKVLIKHQAIKASRYHKQLINSAKKQVAKYCQQAQSEAQAIRQMAYEQGYQDGVRQLMADMLQGIELSQRQYQQALAHSQTQLHTILIELFNDPRMYEIISHHFINLQLDAPQITMHVPTGLMNRLKPILTEIQHITVRSGAEDGIAMETGDEILHFSPTNAAQRMLPKLLPMPLRCKILGARNACYQKIAELANLTGNTDDTSSTSFRPEDISNNVNQSATKQQQ</sequence>
<evidence type="ECO:0000313" key="2">
    <source>
        <dbReference type="EMBL" id="QLH64399.1"/>
    </source>
</evidence>
<organism evidence="2 3">
    <name type="scientific">Serratia symbiotica</name>
    <dbReference type="NCBI Taxonomy" id="138074"/>
    <lineage>
        <taxon>Bacteria</taxon>
        <taxon>Pseudomonadati</taxon>
        <taxon>Pseudomonadota</taxon>
        <taxon>Gammaproteobacteria</taxon>
        <taxon>Enterobacterales</taxon>
        <taxon>Yersiniaceae</taxon>
        <taxon>Serratia</taxon>
    </lineage>
</organism>
<reference evidence="2 3" key="1">
    <citation type="journal article" date="2014" name="Genome Announc.">
        <title>Whole-Genome Sequence of Serratia symbiotica Strain CWBI-2.3T, a Free-Living Symbiont of the Black Bean Aphid Aphis fabae.</title>
        <authorList>
            <person name="Foray V."/>
            <person name="Grigorescu A.S."/>
            <person name="Sabri A."/>
            <person name="Haubruge E."/>
            <person name="Lognay G."/>
            <person name="Francis F."/>
            <person name="Fauconnier M.L."/>
            <person name="Hance T."/>
            <person name="Thonart P."/>
        </authorList>
    </citation>
    <scope>NUCLEOTIDE SEQUENCE [LARGE SCALE GENOMIC DNA]</scope>
    <source>
        <strain evidence="2">CWBI-2.3</strain>
    </source>
</reference>
<accession>A0A7D5TCZ9</accession>
<dbReference type="AlphaFoldDB" id="A0A7D5TCZ9"/>
<evidence type="ECO:0000256" key="1">
    <source>
        <dbReference type="SAM" id="MobiDB-lite"/>
    </source>
</evidence>
<protein>
    <submittedName>
        <fullName evidence="2">Uncharacterized protein</fullName>
    </submittedName>
</protein>
<dbReference type="EMBL" id="CP050855">
    <property type="protein sequence ID" value="QLH64399.1"/>
    <property type="molecule type" value="Genomic_DNA"/>
</dbReference>
<evidence type="ECO:0000313" key="3">
    <source>
        <dbReference type="Proteomes" id="UP000042738"/>
    </source>
</evidence>
<gene>
    <name evidence="2" type="ORF">SYMBAF_13165</name>
</gene>
<dbReference type="Proteomes" id="UP000042738">
    <property type="component" value="Chromosome"/>
</dbReference>